<dbReference type="SUPFAM" id="SSF46785">
    <property type="entry name" value="Winged helix' DNA-binding domain"/>
    <property type="match status" value="1"/>
</dbReference>
<organism evidence="5 6">
    <name type="scientific">Streptomyces himastatinicus ATCC 53653</name>
    <dbReference type="NCBI Taxonomy" id="457427"/>
    <lineage>
        <taxon>Bacteria</taxon>
        <taxon>Bacillati</taxon>
        <taxon>Actinomycetota</taxon>
        <taxon>Actinomycetes</taxon>
        <taxon>Kitasatosporales</taxon>
        <taxon>Streptomycetaceae</taxon>
        <taxon>Streptomyces</taxon>
        <taxon>Streptomyces violaceusniger group</taxon>
    </lineage>
</organism>
<evidence type="ECO:0000256" key="3">
    <source>
        <dbReference type="ARBA" id="ARBA00023163"/>
    </source>
</evidence>
<keyword evidence="6" id="KW-1185">Reference proteome</keyword>
<dbReference type="InterPro" id="IPR008920">
    <property type="entry name" value="TF_FadR/GntR_C"/>
</dbReference>
<keyword evidence="3" id="KW-0804">Transcription</keyword>
<dbReference type="PROSITE" id="PS50949">
    <property type="entry name" value="HTH_GNTR"/>
    <property type="match status" value="1"/>
</dbReference>
<protein>
    <submittedName>
        <fullName evidence="5">Transcriptional regulator</fullName>
    </submittedName>
</protein>
<evidence type="ECO:0000256" key="1">
    <source>
        <dbReference type="ARBA" id="ARBA00023015"/>
    </source>
</evidence>
<dbReference type="STRING" id="457427.SSOG_02445"/>
<dbReference type="Gene3D" id="1.10.10.10">
    <property type="entry name" value="Winged helix-like DNA-binding domain superfamily/Winged helix DNA-binding domain"/>
    <property type="match status" value="1"/>
</dbReference>
<dbReference type="Gene3D" id="1.20.120.530">
    <property type="entry name" value="GntR ligand-binding domain-like"/>
    <property type="match status" value="1"/>
</dbReference>
<name>D9W9R7_9ACTN</name>
<evidence type="ECO:0000313" key="6">
    <source>
        <dbReference type="Proteomes" id="UP000003963"/>
    </source>
</evidence>
<evidence type="ECO:0000256" key="2">
    <source>
        <dbReference type="ARBA" id="ARBA00023125"/>
    </source>
</evidence>
<feature type="domain" description="HTH gntR-type" evidence="4">
    <location>
        <begin position="29"/>
        <end position="96"/>
    </location>
</feature>
<dbReference type="InterPro" id="IPR011711">
    <property type="entry name" value="GntR_C"/>
</dbReference>
<sequence>MRFAGLRRRFDNAGPEVNGDTAALQGGRRISAHAVCTAIRDDIISGTYPPGSRLTEELLARRYGVSRVPVREALRTLESEGFVTTRRHAGACVAQPSEKEAADLLDIRALLEPLGAARAAQRRTEGHLKVLRGLVRLGQERAQRGRLGELRSLGDWFHETLAQASGSPSLAGMLVQLRRKTAWVYAADPARQAAQGMQSTQVVQAAPGIPGAAGRADPSVRAVESWAEHGAIVDAVARGDADRARALAAAHTERSLAEYRLRNASQVRTSNTFRKHGERPELT</sequence>
<accession>D9W9R7</accession>
<dbReference type="AlphaFoldDB" id="D9W9R7"/>
<evidence type="ECO:0000313" key="5">
    <source>
        <dbReference type="EMBL" id="EFL22731.1"/>
    </source>
</evidence>
<dbReference type="EMBL" id="GG657754">
    <property type="protein sequence ID" value="EFL22731.1"/>
    <property type="molecule type" value="Genomic_DNA"/>
</dbReference>
<feature type="non-terminal residue" evidence="5">
    <location>
        <position position="283"/>
    </location>
</feature>
<reference evidence="5 6" key="1">
    <citation type="submission" date="2009-02" db="EMBL/GenBank/DDBJ databases">
        <title>Annotation of Streptomyces hygroscopicus strain ATCC 53653.</title>
        <authorList>
            <consortium name="The Broad Institute Genome Sequencing Platform"/>
            <consortium name="Broad Institute Microbial Sequencing Center"/>
            <person name="Fischbach M."/>
            <person name="Godfrey P."/>
            <person name="Ward D."/>
            <person name="Young S."/>
            <person name="Zeng Q."/>
            <person name="Koehrsen M."/>
            <person name="Alvarado L."/>
            <person name="Berlin A.M."/>
            <person name="Bochicchio J."/>
            <person name="Borenstein D."/>
            <person name="Chapman S.B."/>
            <person name="Chen Z."/>
            <person name="Engels R."/>
            <person name="Freedman E."/>
            <person name="Gellesch M."/>
            <person name="Goldberg J."/>
            <person name="Griggs A."/>
            <person name="Gujja S."/>
            <person name="Heilman E.R."/>
            <person name="Heiman D.I."/>
            <person name="Hepburn T.A."/>
            <person name="Howarth C."/>
            <person name="Jen D."/>
            <person name="Larson L."/>
            <person name="Lewis B."/>
            <person name="Mehta T."/>
            <person name="Park D."/>
            <person name="Pearson M."/>
            <person name="Richards J."/>
            <person name="Roberts A."/>
            <person name="Saif S."/>
            <person name="Shea T.D."/>
            <person name="Shenoy N."/>
            <person name="Sisk P."/>
            <person name="Stolte C."/>
            <person name="Sykes S.N."/>
            <person name="Thomson T."/>
            <person name="Walk T."/>
            <person name="White J."/>
            <person name="Yandava C."/>
            <person name="Straight P."/>
            <person name="Clardy J."/>
            <person name="Hung D."/>
            <person name="Kolter R."/>
            <person name="Mekalanos J."/>
            <person name="Walker S."/>
            <person name="Walsh C.T."/>
            <person name="Wieland-Brown L.C."/>
            <person name="Haas B."/>
            <person name="Nusbaum C."/>
            <person name="Birren B."/>
        </authorList>
    </citation>
    <scope>NUCLEOTIDE SEQUENCE [LARGE SCALE GENOMIC DNA]</scope>
    <source>
        <strain evidence="5 6">ATCC 53653</strain>
    </source>
</reference>
<keyword evidence="1" id="KW-0805">Transcription regulation</keyword>
<dbReference type="InterPro" id="IPR036390">
    <property type="entry name" value="WH_DNA-bd_sf"/>
</dbReference>
<dbReference type="OrthoDB" id="8680240at2"/>
<dbReference type="PRINTS" id="PR00035">
    <property type="entry name" value="HTHGNTR"/>
</dbReference>
<dbReference type="HOGENOM" id="CLU_017584_5_4_11"/>
<dbReference type="GO" id="GO:0003700">
    <property type="term" value="F:DNA-binding transcription factor activity"/>
    <property type="evidence" value="ECO:0007669"/>
    <property type="project" value="InterPro"/>
</dbReference>
<dbReference type="Pfam" id="PF00392">
    <property type="entry name" value="GntR"/>
    <property type="match status" value="1"/>
</dbReference>
<dbReference type="SMART" id="SM00895">
    <property type="entry name" value="FCD"/>
    <property type="match status" value="1"/>
</dbReference>
<evidence type="ECO:0000259" key="4">
    <source>
        <dbReference type="PROSITE" id="PS50949"/>
    </source>
</evidence>
<dbReference type="InterPro" id="IPR000524">
    <property type="entry name" value="Tscrpt_reg_HTH_GntR"/>
</dbReference>
<gene>
    <name evidence="5" type="ORF">SSOG_02445</name>
</gene>
<dbReference type="GO" id="GO:0003677">
    <property type="term" value="F:DNA binding"/>
    <property type="evidence" value="ECO:0007669"/>
    <property type="project" value="UniProtKB-KW"/>
</dbReference>
<dbReference type="Proteomes" id="UP000003963">
    <property type="component" value="Unassembled WGS sequence"/>
</dbReference>
<keyword evidence="2" id="KW-0238">DNA-binding</keyword>
<dbReference type="SMART" id="SM00345">
    <property type="entry name" value="HTH_GNTR"/>
    <property type="match status" value="1"/>
</dbReference>
<dbReference type="SUPFAM" id="SSF48008">
    <property type="entry name" value="GntR ligand-binding domain-like"/>
    <property type="match status" value="2"/>
</dbReference>
<dbReference type="PANTHER" id="PTHR43537:SF24">
    <property type="entry name" value="GLUCONATE OPERON TRANSCRIPTIONAL REPRESSOR"/>
    <property type="match status" value="1"/>
</dbReference>
<dbReference type="Pfam" id="PF07729">
    <property type="entry name" value="FCD"/>
    <property type="match status" value="1"/>
</dbReference>
<dbReference type="CDD" id="cd07377">
    <property type="entry name" value="WHTH_GntR"/>
    <property type="match status" value="1"/>
</dbReference>
<dbReference type="InterPro" id="IPR036388">
    <property type="entry name" value="WH-like_DNA-bd_sf"/>
</dbReference>
<proteinExistence type="predicted"/>
<dbReference type="PANTHER" id="PTHR43537">
    <property type="entry name" value="TRANSCRIPTIONAL REGULATOR, GNTR FAMILY"/>
    <property type="match status" value="1"/>
</dbReference>